<comment type="subunit">
    <text evidence="18">Homotrimer.</text>
</comment>
<sequence>MTSLSISDGQPVRHHKPTTAVILAAGLGTRMRSNLPKALHPLGGRPMIAHLIETAKSVFDRIVVVVGPDMPALEKAAAPWPCVVQTERLGTGHAARMAEELFGDGDVAILYADNPLITEATMRMLLETRRQAGVTLALLAMRPREAGRYGRVVVEEGAVRAIVEWKDASEAERAIELCNAGVLCAGAQELRNWLAALGNDNAQGEYYLTDVVALAAREGLVRHAEAPADELAGINSRAELATAEASLQRRLRNAALDAGVTLVAPETVFFSADTVIEPDVVVESNVVFGPGVVVRREARIRAFSHLEGCVVEREAIIGPYARLRPGTVCGVASHVGNFVELKATQLGDGAKANHLTYLGDSTIGARTNVGAGTITCNYDGVFKHRTVIGEDVFVGSDSILVAPVTIGSGALLAAGGVITEDVEAGALALGRSRQINKAERGRSIRDALRAKKEQG</sequence>
<dbReference type="InterPro" id="IPR050065">
    <property type="entry name" value="GlmU-like"/>
</dbReference>
<feature type="binding site" evidence="18">
    <location>
        <position position="150"/>
    </location>
    <ligand>
        <name>UDP-N-acetyl-alpha-D-glucosamine</name>
        <dbReference type="ChEBI" id="CHEBI:57705"/>
    </ligand>
</feature>
<dbReference type="RefSeq" id="WP_264814207.1">
    <property type="nucleotide sequence ID" value="NZ_BAPV01000003.1"/>
</dbReference>
<comment type="pathway">
    <text evidence="18">Bacterial outer membrane biogenesis; LPS lipid A biosynthesis.</text>
</comment>
<organism evidence="20 21">
    <name type="scientific">Asaia krungthepensis NRIC 0535</name>
    <dbReference type="NCBI Taxonomy" id="1307925"/>
    <lineage>
        <taxon>Bacteria</taxon>
        <taxon>Pseudomonadati</taxon>
        <taxon>Pseudomonadota</taxon>
        <taxon>Alphaproteobacteria</taxon>
        <taxon>Acetobacterales</taxon>
        <taxon>Acetobacteraceae</taxon>
        <taxon>Asaia</taxon>
    </lineage>
</organism>
<reference evidence="20" key="1">
    <citation type="submission" date="2013-04" db="EMBL/GenBank/DDBJ databases">
        <title>The genome sequencing project of 58 acetic acid bacteria.</title>
        <authorList>
            <person name="Okamoto-Kainuma A."/>
            <person name="Ishikawa M."/>
            <person name="Umino S."/>
            <person name="Koizumi Y."/>
            <person name="Shiwa Y."/>
            <person name="Yoshikawa H."/>
            <person name="Matsutani M."/>
            <person name="Matsushita K."/>
        </authorList>
    </citation>
    <scope>NUCLEOTIDE SEQUENCE</scope>
    <source>
        <strain evidence="20">NRIC 0535</strain>
    </source>
</reference>
<dbReference type="InterPro" id="IPR029044">
    <property type="entry name" value="Nucleotide-diphossugar_trans"/>
</dbReference>
<feature type="binding site" evidence="18">
    <location>
        <position position="368"/>
    </location>
    <ligand>
        <name>UDP-N-acetyl-alpha-D-glucosamine</name>
        <dbReference type="ChEBI" id="CHEBI:57705"/>
    </ligand>
</feature>
<keyword evidence="5 18" id="KW-0808">Transferase</keyword>
<feature type="binding site" evidence="18">
    <location>
        <position position="342"/>
    </location>
    <ligand>
        <name>UDP-N-acetyl-alpha-D-glucosamine</name>
        <dbReference type="ChEBI" id="CHEBI:57705"/>
    </ligand>
</feature>
<feature type="binding site" evidence="18">
    <location>
        <position position="357"/>
    </location>
    <ligand>
        <name>UDP-N-acetyl-alpha-D-glucosamine</name>
        <dbReference type="ChEBI" id="CHEBI:57705"/>
    </ligand>
</feature>
<dbReference type="NCBIfam" id="TIGR01173">
    <property type="entry name" value="glmU"/>
    <property type="match status" value="1"/>
</dbReference>
<comment type="caution">
    <text evidence="20">The sequence shown here is derived from an EMBL/GenBank/DDBJ whole genome shotgun (WGS) entry which is preliminary data.</text>
</comment>
<dbReference type="CDD" id="cd03353">
    <property type="entry name" value="LbH_GlmU_C"/>
    <property type="match status" value="1"/>
</dbReference>
<protein>
    <recommendedName>
        <fullName evidence="18">Bifunctional protein GlmU</fullName>
    </recommendedName>
    <domain>
        <recommendedName>
            <fullName evidence="18">UDP-N-acetylglucosamine pyrophosphorylase</fullName>
            <ecNumber evidence="18">2.7.7.23</ecNumber>
        </recommendedName>
        <alternativeName>
            <fullName evidence="18">N-acetylglucosamine-1-phosphate uridyltransferase</fullName>
        </alternativeName>
    </domain>
    <domain>
        <recommendedName>
            <fullName evidence="18">Glucosamine-1-phosphate N-acetyltransferase</fullName>
            <ecNumber evidence="18">2.3.1.157</ecNumber>
        </recommendedName>
    </domain>
</protein>
<evidence type="ECO:0000313" key="20">
    <source>
        <dbReference type="EMBL" id="GBQ83919.1"/>
    </source>
</evidence>
<dbReference type="CDD" id="cd02540">
    <property type="entry name" value="GT2_GlmU_N_bac"/>
    <property type="match status" value="1"/>
</dbReference>
<evidence type="ECO:0000256" key="15">
    <source>
        <dbReference type="ARBA" id="ARBA00048247"/>
    </source>
</evidence>
<comment type="similarity">
    <text evidence="2 18">In the C-terminal section; belongs to the transferase hexapeptide repeat family.</text>
</comment>
<dbReference type="InterPro" id="IPR001451">
    <property type="entry name" value="Hexapep"/>
</dbReference>
<dbReference type="SUPFAM" id="SSF53448">
    <property type="entry name" value="Nucleotide-diphospho-sugar transferases"/>
    <property type="match status" value="1"/>
</dbReference>
<accession>A0ABQ0PXB9</accession>
<feature type="binding site" evidence="18">
    <location>
        <position position="235"/>
    </location>
    <ligand>
        <name>Mg(2+)</name>
        <dbReference type="ChEBI" id="CHEBI:18420"/>
    </ligand>
</feature>
<keyword evidence="21" id="KW-1185">Reference proteome</keyword>
<keyword evidence="12 18" id="KW-0511">Multifunctional enzyme</keyword>
<dbReference type="InterPro" id="IPR038009">
    <property type="entry name" value="GlmU_C_LbH"/>
</dbReference>
<evidence type="ECO:0000256" key="8">
    <source>
        <dbReference type="ARBA" id="ARBA00022737"/>
    </source>
</evidence>
<comment type="pathway">
    <text evidence="18">Nucleotide-sugar biosynthesis; UDP-N-acetyl-alpha-D-glucosamine biosynthesis; N-acetyl-alpha-D-glucosamine 1-phosphate from alpha-D-glucosamine 6-phosphate (route II): step 2/2.</text>
</comment>
<evidence type="ECO:0000256" key="13">
    <source>
        <dbReference type="ARBA" id="ARBA00023315"/>
    </source>
</evidence>
<keyword evidence="11 18" id="KW-0573">Peptidoglycan synthesis</keyword>
<evidence type="ECO:0000313" key="21">
    <source>
        <dbReference type="Proteomes" id="UP001062776"/>
    </source>
</evidence>
<dbReference type="Gene3D" id="2.160.10.10">
    <property type="entry name" value="Hexapeptide repeat proteins"/>
    <property type="match status" value="1"/>
</dbReference>
<evidence type="ECO:0000256" key="6">
    <source>
        <dbReference type="ARBA" id="ARBA00022695"/>
    </source>
</evidence>
<comment type="similarity">
    <text evidence="3 18">In the N-terminal section; belongs to the N-acetylglucosamine-1-phosphate uridyltransferase family.</text>
</comment>
<comment type="caution">
    <text evidence="18">Lacks conserved residue(s) required for the propagation of feature annotation.</text>
</comment>
<gene>
    <name evidence="18" type="primary">glmU</name>
    <name evidence="20" type="ORF">AA0535_0370</name>
</gene>
<feature type="binding site" evidence="18">
    <location>
        <position position="324"/>
    </location>
    <ligand>
        <name>UDP-N-acetyl-alpha-D-glucosamine</name>
        <dbReference type="ChEBI" id="CHEBI:57705"/>
    </ligand>
</feature>
<comment type="pathway">
    <text evidence="18">Nucleotide-sugar biosynthesis; UDP-N-acetyl-alpha-D-glucosamine biosynthesis; UDP-N-acetyl-alpha-D-glucosamine from N-acetyl-alpha-D-glucosamine 1-phosphate: step 1/1.</text>
</comment>
<evidence type="ECO:0000256" key="7">
    <source>
        <dbReference type="ARBA" id="ARBA00022723"/>
    </source>
</evidence>
<evidence type="ECO:0000256" key="2">
    <source>
        <dbReference type="ARBA" id="ARBA00007707"/>
    </source>
</evidence>
<dbReference type="PANTHER" id="PTHR43584:SF3">
    <property type="entry name" value="BIFUNCTIONAL PROTEIN GLMU"/>
    <property type="match status" value="1"/>
</dbReference>
<evidence type="ECO:0000256" key="17">
    <source>
        <dbReference type="ARBA" id="ARBA00049628"/>
    </source>
</evidence>
<feature type="binding site" evidence="18">
    <location>
        <position position="235"/>
    </location>
    <ligand>
        <name>UDP-N-acetyl-alpha-D-glucosamine</name>
        <dbReference type="ChEBI" id="CHEBI:57705"/>
    </ligand>
</feature>
<dbReference type="Pfam" id="PF00132">
    <property type="entry name" value="Hexapep"/>
    <property type="match status" value="1"/>
</dbReference>
<comment type="catalytic activity">
    <reaction evidence="15 18">
        <text>alpha-D-glucosamine 1-phosphate + acetyl-CoA = N-acetyl-alpha-D-glucosamine 1-phosphate + CoA + H(+)</text>
        <dbReference type="Rhea" id="RHEA:13725"/>
        <dbReference type="ChEBI" id="CHEBI:15378"/>
        <dbReference type="ChEBI" id="CHEBI:57287"/>
        <dbReference type="ChEBI" id="CHEBI:57288"/>
        <dbReference type="ChEBI" id="CHEBI:57776"/>
        <dbReference type="ChEBI" id="CHEBI:58516"/>
        <dbReference type="EC" id="2.3.1.157"/>
    </reaction>
</comment>
<evidence type="ECO:0000256" key="9">
    <source>
        <dbReference type="ARBA" id="ARBA00022842"/>
    </source>
</evidence>
<feature type="binding site" evidence="18">
    <location>
        <begin position="377"/>
        <end position="378"/>
    </location>
    <ligand>
        <name>acetyl-CoA</name>
        <dbReference type="ChEBI" id="CHEBI:57288"/>
    </ligand>
</feature>
<dbReference type="NCBIfam" id="NF010933">
    <property type="entry name" value="PRK14353.1"/>
    <property type="match status" value="1"/>
</dbReference>
<keyword evidence="13 18" id="KW-0012">Acyltransferase</keyword>
<feature type="binding site" evidence="18">
    <location>
        <begin position="23"/>
        <end position="26"/>
    </location>
    <ligand>
        <name>UDP-N-acetyl-alpha-D-glucosamine</name>
        <dbReference type="ChEBI" id="CHEBI:57705"/>
    </ligand>
</feature>
<keyword evidence="10 18" id="KW-0133">Cell shape</keyword>
<feature type="active site" description="Proton acceptor" evidence="18">
    <location>
        <position position="354"/>
    </location>
</feature>
<feature type="binding site" evidence="18">
    <location>
        <begin position="90"/>
        <end position="91"/>
    </location>
    <ligand>
        <name>UDP-N-acetyl-alpha-D-glucosamine</name>
        <dbReference type="ChEBI" id="CHEBI:57705"/>
    </ligand>
</feature>
<feature type="binding site" evidence="18">
    <location>
        <position position="37"/>
    </location>
    <ligand>
        <name>UDP-N-acetyl-alpha-D-glucosamine</name>
        <dbReference type="ChEBI" id="CHEBI:57705"/>
    </ligand>
</feature>
<dbReference type="InterPro" id="IPR011004">
    <property type="entry name" value="Trimer_LpxA-like_sf"/>
</dbReference>
<comment type="cofactor">
    <cofactor evidence="18">
        <name>Mg(2+)</name>
        <dbReference type="ChEBI" id="CHEBI:18420"/>
    </cofactor>
    <text evidence="18">Binds 1 Mg(2+) ion per subunit.</text>
</comment>
<keyword evidence="6 18" id="KW-0548">Nucleotidyltransferase</keyword>
<evidence type="ECO:0000256" key="12">
    <source>
        <dbReference type="ARBA" id="ARBA00023268"/>
    </source>
</evidence>
<feature type="binding site" evidence="18">
    <location>
        <position position="164"/>
    </location>
    <ligand>
        <name>UDP-N-acetyl-alpha-D-glucosamine</name>
        <dbReference type="ChEBI" id="CHEBI:57705"/>
    </ligand>
</feature>
<feature type="binding site" evidence="18">
    <location>
        <position position="179"/>
    </location>
    <ligand>
        <name>UDP-N-acetyl-alpha-D-glucosamine</name>
        <dbReference type="ChEBI" id="CHEBI:57705"/>
    </ligand>
</feature>
<proteinExistence type="inferred from homology"/>
<evidence type="ECO:0000256" key="18">
    <source>
        <dbReference type="HAMAP-Rule" id="MF_01631"/>
    </source>
</evidence>
<dbReference type="Pfam" id="PF12804">
    <property type="entry name" value="NTP_transf_3"/>
    <property type="match status" value="1"/>
</dbReference>
<evidence type="ECO:0000256" key="16">
    <source>
        <dbReference type="ARBA" id="ARBA00048493"/>
    </source>
</evidence>
<dbReference type="InterPro" id="IPR005882">
    <property type="entry name" value="Bifunctional_GlmU"/>
</dbReference>
<keyword evidence="7 18" id="KW-0479">Metal-binding</keyword>
<feature type="binding site" evidence="18">
    <location>
        <position position="85"/>
    </location>
    <ligand>
        <name>UDP-N-acetyl-alpha-D-glucosamine</name>
        <dbReference type="ChEBI" id="CHEBI:57705"/>
    </ligand>
</feature>
<feature type="binding site" evidence="18">
    <location>
        <position position="396"/>
    </location>
    <ligand>
        <name>acetyl-CoA</name>
        <dbReference type="ChEBI" id="CHEBI:57288"/>
    </ligand>
</feature>
<evidence type="ECO:0000256" key="11">
    <source>
        <dbReference type="ARBA" id="ARBA00022984"/>
    </source>
</evidence>
<dbReference type="PANTHER" id="PTHR43584">
    <property type="entry name" value="NUCLEOTIDYL TRANSFERASE"/>
    <property type="match status" value="1"/>
</dbReference>
<keyword evidence="14 18" id="KW-0961">Cell wall biogenesis/degradation</keyword>
<evidence type="ECO:0000256" key="4">
    <source>
        <dbReference type="ARBA" id="ARBA00022490"/>
    </source>
</evidence>
<comment type="subcellular location">
    <subcellularLocation>
        <location evidence="1 18">Cytoplasm</location>
    </subcellularLocation>
</comment>
<feature type="domain" description="MobA-like NTP transferase" evidence="19">
    <location>
        <begin position="20"/>
        <end position="165"/>
    </location>
</feature>
<comment type="function">
    <text evidence="17 18">Catalyzes the last two sequential reactions in the de novo biosynthetic pathway for UDP-N-acetylglucosamine (UDP-GlcNAc). The C-terminal domain catalyzes the transfer of acetyl group from acetyl coenzyme A to glucosamine-1-phosphate (GlcN-1-P) to produce N-acetylglucosamine-1-phosphate (GlcNAc-1-P), which is converted into UDP-GlcNAc by the transfer of uridine 5-monophosphate (from uridine 5-triphosphate), a reaction catalyzed by the N-terminal domain.</text>
</comment>
<dbReference type="EC" id="2.3.1.157" evidence="18"/>
<dbReference type="EC" id="2.7.7.23" evidence="18"/>
<dbReference type="InterPro" id="IPR025877">
    <property type="entry name" value="MobA-like_NTP_Trfase"/>
</dbReference>
<evidence type="ECO:0000259" key="19">
    <source>
        <dbReference type="Pfam" id="PF12804"/>
    </source>
</evidence>
<evidence type="ECO:0000256" key="5">
    <source>
        <dbReference type="ARBA" id="ARBA00022679"/>
    </source>
</evidence>
<evidence type="ECO:0000256" key="1">
    <source>
        <dbReference type="ARBA" id="ARBA00004496"/>
    </source>
</evidence>
<keyword evidence="4 18" id="KW-0963">Cytoplasm</keyword>
<feature type="region of interest" description="Pyrophosphorylase" evidence="18">
    <location>
        <begin position="1"/>
        <end position="237"/>
    </location>
</feature>
<evidence type="ECO:0000256" key="10">
    <source>
        <dbReference type="ARBA" id="ARBA00022960"/>
    </source>
</evidence>
<comment type="catalytic activity">
    <reaction evidence="16 18">
        <text>N-acetyl-alpha-D-glucosamine 1-phosphate + UTP + H(+) = UDP-N-acetyl-alpha-D-glucosamine + diphosphate</text>
        <dbReference type="Rhea" id="RHEA:13509"/>
        <dbReference type="ChEBI" id="CHEBI:15378"/>
        <dbReference type="ChEBI" id="CHEBI:33019"/>
        <dbReference type="ChEBI" id="CHEBI:46398"/>
        <dbReference type="ChEBI" id="CHEBI:57705"/>
        <dbReference type="ChEBI" id="CHEBI:57776"/>
        <dbReference type="EC" id="2.7.7.23"/>
    </reaction>
</comment>
<evidence type="ECO:0000256" key="14">
    <source>
        <dbReference type="ARBA" id="ARBA00023316"/>
    </source>
</evidence>
<evidence type="ECO:0000256" key="3">
    <source>
        <dbReference type="ARBA" id="ARBA00007947"/>
    </source>
</evidence>
<dbReference type="Proteomes" id="UP001062776">
    <property type="component" value="Unassembled WGS sequence"/>
</dbReference>
<keyword evidence="9 18" id="KW-0460">Magnesium</keyword>
<dbReference type="SUPFAM" id="SSF51161">
    <property type="entry name" value="Trimeric LpxA-like enzymes"/>
    <property type="match status" value="1"/>
</dbReference>
<dbReference type="HAMAP" id="MF_01631">
    <property type="entry name" value="GlmU"/>
    <property type="match status" value="1"/>
</dbReference>
<dbReference type="Gene3D" id="3.90.550.10">
    <property type="entry name" value="Spore Coat Polysaccharide Biosynthesis Protein SpsA, Chain A"/>
    <property type="match status" value="1"/>
</dbReference>
<feature type="binding site" evidence="18">
    <location>
        <position position="431"/>
    </location>
    <ligand>
        <name>acetyl-CoA</name>
        <dbReference type="ChEBI" id="CHEBI:57288"/>
    </ligand>
</feature>
<keyword evidence="8 18" id="KW-0677">Repeat</keyword>
<feature type="region of interest" description="N-acetyltransferase" evidence="18">
    <location>
        <begin position="259"/>
        <end position="455"/>
    </location>
</feature>
<feature type="binding site" evidence="18">
    <location>
        <position position="113"/>
    </location>
    <ligand>
        <name>Mg(2+)</name>
        <dbReference type="ChEBI" id="CHEBI:18420"/>
    </ligand>
</feature>
<feature type="region of interest" description="Linker" evidence="18">
    <location>
        <begin position="238"/>
        <end position="258"/>
    </location>
</feature>
<feature type="binding site" evidence="18">
    <location>
        <position position="371"/>
    </location>
    <ligand>
        <name>acetyl-CoA</name>
        <dbReference type="ChEBI" id="CHEBI:57288"/>
    </ligand>
</feature>
<name>A0ABQ0PXB9_9PROT</name>
<dbReference type="EMBL" id="BAPV01000003">
    <property type="protein sequence ID" value="GBQ83919.1"/>
    <property type="molecule type" value="Genomic_DNA"/>
</dbReference>
<feature type="binding site" evidence="18">
    <location>
        <position position="414"/>
    </location>
    <ligand>
        <name>acetyl-CoA</name>
        <dbReference type="ChEBI" id="CHEBI:57288"/>
    </ligand>
</feature>